<feature type="non-terminal residue" evidence="1">
    <location>
        <position position="1"/>
    </location>
</feature>
<dbReference type="Gramene" id="TVU50328">
    <property type="protein sequence ID" value="TVU50328"/>
    <property type="gene ID" value="EJB05_01696"/>
</dbReference>
<comment type="caution">
    <text evidence="1">The sequence shown here is derived from an EMBL/GenBank/DDBJ whole genome shotgun (WGS) entry which is preliminary data.</text>
</comment>
<dbReference type="EMBL" id="RWGY01000002">
    <property type="protein sequence ID" value="TVU50328.1"/>
    <property type="molecule type" value="Genomic_DNA"/>
</dbReference>
<evidence type="ECO:0000313" key="2">
    <source>
        <dbReference type="Proteomes" id="UP000324897"/>
    </source>
</evidence>
<sequence length="265" mass="29094">SGSRVVVNVIGPPSQPLLSAGLSAFSLLGWPPQLASSSASSSTCLEQLLTLRLCVLISKEVCVLDRMELTCRLAATQEIKGTELHYHGGGGGGGAASWFAFPDLDAGIRPFPSSSCLAAQEQSSPLTHTHQIRRRRAQCQLVNGFWYNVRCSMEFLCGKASNDHSLILFPSFHDPKVFEEMEGPRHSDLKFSAGIFRRLSLRKVWRRPMEVSSSSRWLLCSAAAERGGEQDDDDDVSAAHQEKPVLCSSFWTLLRPWLLCFLGVG</sequence>
<proteinExistence type="predicted"/>
<accession>A0A5J9WQA9</accession>
<organism evidence="1 2">
    <name type="scientific">Eragrostis curvula</name>
    <name type="common">weeping love grass</name>
    <dbReference type="NCBI Taxonomy" id="38414"/>
    <lineage>
        <taxon>Eukaryota</taxon>
        <taxon>Viridiplantae</taxon>
        <taxon>Streptophyta</taxon>
        <taxon>Embryophyta</taxon>
        <taxon>Tracheophyta</taxon>
        <taxon>Spermatophyta</taxon>
        <taxon>Magnoliopsida</taxon>
        <taxon>Liliopsida</taxon>
        <taxon>Poales</taxon>
        <taxon>Poaceae</taxon>
        <taxon>PACMAD clade</taxon>
        <taxon>Chloridoideae</taxon>
        <taxon>Eragrostideae</taxon>
        <taxon>Eragrostidinae</taxon>
        <taxon>Eragrostis</taxon>
    </lineage>
</organism>
<keyword evidence="2" id="KW-1185">Reference proteome</keyword>
<gene>
    <name evidence="1" type="ORF">EJB05_01696</name>
</gene>
<reference evidence="1 2" key="1">
    <citation type="journal article" date="2019" name="Sci. Rep.">
        <title>A high-quality genome of Eragrostis curvula grass provides insights into Poaceae evolution and supports new strategies to enhance forage quality.</title>
        <authorList>
            <person name="Carballo J."/>
            <person name="Santos B.A.C.M."/>
            <person name="Zappacosta D."/>
            <person name="Garbus I."/>
            <person name="Selva J.P."/>
            <person name="Gallo C.A."/>
            <person name="Diaz A."/>
            <person name="Albertini E."/>
            <person name="Caccamo M."/>
            <person name="Echenique V."/>
        </authorList>
    </citation>
    <scope>NUCLEOTIDE SEQUENCE [LARGE SCALE GENOMIC DNA]</scope>
    <source>
        <strain evidence="2">cv. Victoria</strain>
        <tissue evidence="1">Leaf</tissue>
    </source>
</reference>
<evidence type="ECO:0000313" key="1">
    <source>
        <dbReference type="EMBL" id="TVU50328.1"/>
    </source>
</evidence>
<dbReference type="AlphaFoldDB" id="A0A5J9WQA9"/>
<name>A0A5J9WQA9_9POAL</name>
<dbReference type="Proteomes" id="UP000324897">
    <property type="component" value="Chromosome 6"/>
</dbReference>
<protein>
    <submittedName>
        <fullName evidence="1">Uncharacterized protein</fullName>
    </submittedName>
</protein>